<dbReference type="InterPro" id="IPR008279">
    <property type="entry name" value="PEP-util_enz_mobile_dom"/>
</dbReference>
<dbReference type="EMBL" id="JALNMJ010000002">
    <property type="protein sequence ID" value="MCK7611172.1"/>
    <property type="molecule type" value="Genomic_DNA"/>
</dbReference>
<dbReference type="SUPFAM" id="SSF52009">
    <property type="entry name" value="Phosphohistidine domain"/>
    <property type="match status" value="1"/>
</dbReference>
<gene>
    <name evidence="3" type="ORF">M0H32_03270</name>
</gene>
<dbReference type="SUPFAM" id="SSF56059">
    <property type="entry name" value="Glutathione synthetase ATP-binding domain-like"/>
    <property type="match status" value="1"/>
</dbReference>
<accession>A0ABT0GPZ2</accession>
<evidence type="ECO:0000259" key="1">
    <source>
        <dbReference type="Pfam" id="PF00391"/>
    </source>
</evidence>
<sequence length="817" mass="88329">MTGLIGLEAAARSSSQVVGGKAFVLAEMAAKGFKVPRFVVIPPECFQDGRLERDMRERLNEAVRTLAGSAFAVRSSGRAEDGAQDSHAGQFLTLLNMSAVDVPDAAERVFASGLADSVTAYREARGLTETDMPSVIVQAMVDARAAGVAFAADPVSGRRDQIVVAATAGLGETLVSGEVSGETWRFSQSHFEALEMPSGDSALSADEAQRIARLCADVSAARGAPQDIEWAWATGEAAPHLLQARPITTDLLPEGAGEPRLLVFDNSNIVESYPGLVSPLTYSFAVEAYARVYRTFLALIGIRDEVIRSHDTELANMLARIDGRLYYNLGNWYRLLSLLPFFSSNRQHMETMMGVSEPLPDEVMAGIEPSKGLFSAARMVAGLAFAAFRLTSIKAGFMARIGKTVPPREQWSKLEKRPLSELAAEFRRVERALLDDWDAPIVNDFMCMMAFGGSRALLEKWAGDDGLALHNDVMIGQGDIVSAEPARLIREMGEVVRTTPGAADLLAAGDRDAIFALPVLGPLLTDYLNRFGDRRIGELKLEEPTLDEEPGALFRAVLASASHTANPRERTAPEAELKRLFSGRPFRRRLAGLALSYAKARVRDRENLRFERTRIFGYARRVFRAMGASLTATGHLDEADDVFFLSLDELLAIAEGAAADGNIKALVELRRAERAAAARLPEPPERILVRGSVIDRASRLATVQETAGDVGETERRGTACGGGVVIGIARVIRDPAEEQVQAGEILVARHTDPGWISHFANAAAVIGERGSVLSHSAIVSRELGIPCVVAVKDACSWIQTGDRIEVDGSNGWVKKLP</sequence>
<evidence type="ECO:0000259" key="2">
    <source>
        <dbReference type="Pfam" id="PF01326"/>
    </source>
</evidence>
<proteinExistence type="predicted"/>
<dbReference type="PANTHER" id="PTHR43615:SF1">
    <property type="entry name" value="PPDK_N DOMAIN-CONTAINING PROTEIN"/>
    <property type="match status" value="1"/>
</dbReference>
<feature type="domain" description="Pyruvate phosphate dikinase AMP/ATP-binding" evidence="2">
    <location>
        <begin position="46"/>
        <end position="195"/>
    </location>
</feature>
<dbReference type="Gene3D" id="3.30.470.20">
    <property type="entry name" value="ATP-grasp fold, B domain"/>
    <property type="match status" value="2"/>
</dbReference>
<dbReference type="InterPro" id="IPR002192">
    <property type="entry name" value="PPDK_AMP/ATP-bd"/>
</dbReference>
<evidence type="ECO:0000313" key="3">
    <source>
        <dbReference type="EMBL" id="MCK7611172.1"/>
    </source>
</evidence>
<dbReference type="Pfam" id="PF01326">
    <property type="entry name" value="PPDK_N"/>
    <property type="match status" value="1"/>
</dbReference>
<protein>
    <submittedName>
        <fullName evidence="3">PEP-utilizing enzyme</fullName>
    </submittedName>
</protein>
<organism evidence="3 4">
    <name type="scientific">Roseibium sediminicola</name>
    <dbReference type="NCBI Taxonomy" id="2933272"/>
    <lineage>
        <taxon>Bacteria</taxon>
        <taxon>Pseudomonadati</taxon>
        <taxon>Pseudomonadota</taxon>
        <taxon>Alphaproteobacteria</taxon>
        <taxon>Hyphomicrobiales</taxon>
        <taxon>Stappiaceae</taxon>
        <taxon>Roseibium</taxon>
    </lineage>
</organism>
<name>A0ABT0GPZ2_9HYPH</name>
<reference evidence="3" key="1">
    <citation type="submission" date="2022-04" db="EMBL/GenBank/DDBJ databases">
        <title>Roseibium sp. CAU 1639 isolated from mud.</title>
        <authorList>
            <person name="Kim W."/>
        </authorList>
    </citation>
    <scope>NUCLEOTIDE SEQUENCE</scope>
    <source>
        <strain evidence="3">CAU 1639</strain>
    </source>
</reference>
<comment type="caution">
    <text evidence="3">The sequence shown here is derived from an EMBL/GenBank/DDBJ whole genome shotgun (WGS) entry which is preliminary data.</text>
</comment>
<dbReference type="Gene3D" id="3.50.30.10">
    <property type="entry name" value="Phosphohistidine domain"/>
    <property type="match status" value="1"/>
</dbReference>
<dbReference type="InterPro" id="IPR051549">
    <property type="entry name" value="PEP_Utilizing_Enz"/>
</dbReference>
<dbReference type="Gene3D" id="3.30.1490.20">
    <property type="entry name" value="ATP-grasp fold, A domain"/>
    <property type="match status" value="2"/>
</dbReference>
<dbReference type="PANTHER" id="PTHR43615">
    <property type="entry name" value="PHOSPHOENOLPYRUVATE SYNTHASE-RELATED"/>
    <property type="match status" value="1"/>
</dbReference>
<dbReference type="InterPro" id="IPR013815">
    <property type="entry name" value="ATP_grasp_subdomain_1"/>
</dbReference>
<feature type="domain" description="PEP-utilising enzyme mobile" evidence="1">
    <location>
        <begin position="741"/>
        <end position="811"/>
    </location>
</feature>
<keyword evidence="4" id="KW-1185">Reference proteome</keyword>
<dbReference type="RefSeq" id="WP_248150656.1">
    <property type="nucleotide sequence ID" value="NZ_JALNMJ010000002.1"/>
</dbReference>
<evidence type="ECO:0000313" key="4">
    <source>
        <dbReference type="Proteomes" id="UP001431221"/>
    </source>
</evidence>
<dbReference type="InterPro" id="IPR036637">
    <property type="entry name" value="Phosphohistidine_dom_sf"/>
</dbReference>
<dbReference type="Proteomes" id="UP001431221">
    <property type="component" value="Unassembled WGS sequence"/>
</dbReference>
<dbReference type="Pfam" id="PF00391">
    <property type="entry name" value="PEP-utilizers"/>
    <property type="match status" value="1"/>
</dbReference>